<dbReference type="Gene3D" id="3.30.565.10">
    <property type="entry name" value="Histidine kinase-like ATPase, C-terminal domain"/>
    <property type="match status" value="1"/>
</dbReference>
<dbReference type="EMBL" id="ASJR01000003">
    <property type="protein sequence ID" value="ERP38965.1"/>
    <property type="molecule type" value="Genomic_DNA"/>
</dbReference>
<dbReference type="FunFam" id="3.30.565.10:FF:000009">
    <property type="entry name" value="Molecular chaperone HtpG"/>
    <property type="match status" value="1"/>
</dbReference>
<dbReference type="PRINTS" id="PR00775">
    <property type="entry name" value="HEATSHOCK90"/>
</dbReference>
<comment type="similarity">
    <text evidence="2 8">Belongs to the heat shock protein 90 family.</text>
</comment>
<dbReference type="SMART" id="SM00387">
    <property type="entry name" value="HATPase_c"/>
    <property type="match status" value="1"/>
</dbReference>
<dbReference type="SUPFAM" id="SSF110942">
    <property type="entry name" value="HSP90 C-terminal domain"/>
    <property type="match status" value="1"/>
</dbReference>
<feature type="binding site" evidence="9">
    <location>
        <position position="83"/>
    </location>
    <ligand>
        <name>ATP</name>
        <dbReference type="ChEBI" id="CHEBI:30616"/>
    </ligand>
</feature>
<feature type="binding site" evidence="9">
    <location>
        <position position="330"/>
    </location>
    <ligand>
        <name>ATP</name>
        <dbReference type="ChEBI" id="CHEBI:30616"/>
    </ligand>
</feature>
<dbReference type="CDD" id="cd16927">
    <property type="entry name" value="HATPase_Hsp90-like"/>
    <property type="match status" value="1"/>
</dbReference>
<feature type="binding site" evidence="9">
    <location>
        <position position="91"/>
    </location>
    <ligand>
        <name>ATP</name>
        <dbReference type="ChEBI" id="CHEBI:30616"/>
    </ligand>
</feature>
<proteinExistence type="inferred from homology"/>
<dbReference type="Gene3D" id="3.30.230.80">
    <property type="match status" value="1"/>
</dbReference>
<evidence type="ECO:0000256" key="4">
    <source>
        <dbReference type="ARBA" id="ARBA00022741"/>
    </source>
</evidence>
<dbReference type="PIRSF" id="PIRSF002583">
    <property type="entry name" value="Hsp90"/>
    <property type="match status" value="1"/>
</dbReference>
<dbReference type="eggNOG" id="COG0326">
    <property type="taxonomic scope" value="Bacteria"/>
</dbReference>
<dbReference type="GO" id="GO:0016887">
    <property type="term" value="F:ATP hydrolysis activity"/>
    <property type="evidence" value="ECO:0007669"/>
    <property type="project" value="InterPro"/>
</dbReference>
<keyword evidence="6 8" id="KW-0346">Stress response</keyword>
<dbReference type="PATRIC" id="fig|1313304.3.peg.435"/>
<dbReference type="GO" id="GO:0051082">
    <property type="term" value="F:unfolded protein binding"/>
    <property type="evidence" value="ECO:0007669"/>
    <property type="project" value="UniProtKB-UniRule"/>
</dbReference>
<dbReference type="InterPro" id="IPR019805">
    <property type="entry name" value="Heat_shock_protein_90_CS"/>
</dbReference>
<comment type="function">
    <text evidence="8">Molecular chaperone. Has ATPase activity.</text>
</comment>
<evidence type="ECO:0000259" key="10">
    <source>
        <dbReference type="SMART" id="SM00387"/>
    </source>
</evidence>
<dbReference type="STRING" id="1313304.CALK_0456"/>
<feature type="region of interest" description="A; substrate-binding" evidence="8">
    <location>
        <begin position="1"/>
        <end position="330"/>
    </location>
</feature>
<feature type="domain" description="Histidine kinase/HSP90-like ATPase" evidence="10">
    <location>
        <begin position="25"/>
        <end position="180"/>
    </location>
</feature>
<dbReference type="Gene3D" id="3.40.50.11260">
    <property type="match status" value="1"/>
</dbReference>
<feature type="binding site" evidence="9">
    <location>
        <begin position="98"/>
        <end position="99"/>
    </location>
    <ligand>
        <name>ATP</name>
        <dbReference type="ChEBI" id="CHEBI:30616"/>
    </ligand>
</feature>
<feature type="binding site" evidence="9">
    <location>
        <position position="32"/>
    </location>
    <ligand>
        <name>ATP</name>
        <dbReference type="ChEBI" id="CHEBI:30616"/>
    </ligand>
</feature>
<feature type="binding site" evidence="9">
    <location>
        <position position="36"/>
    </location>
    <ligand>
        <name>ATP</name>
        <dbReference type="ChEBI" id="CHEBI:30616"/>
    </ligand>
</feature>
<accession>U7D7N6</accession>
<dbReference type="GO" id="GO:0005737">
    <property type="term" value="C:cytoplasm"/>
    <property type="evidence" value="ECO:0007669"/>
    <property type="project" value="UniProtKB-SubCell"/>
</dbReference>
<evidence type="ECO:0000256" key="2">
    <source>
        <dbReference type="ARBA" id="ARBA00008239"/>
    </source>
</evidence>
<dbReference type="GO" id="GO:0140662">
    <property type="term" value="F:ATP-dependent protein folding chaperone"/>
    <property type="evidence" value="ECO:0007669"/>
    <property type="project" value="InterPro"/>
</dbReference>
<evidence type="ECO:0000256" key="8">
    <source>
        <dbReference type="HAMAP-Rule" id="MF_00505"/>
    </source>
</evidence>
<feature type="binding site" evidence="9">
    <location>
        <begin position="120"/>
        <end position="125"/>
    </location>
    <ligand>
        <name>ATP</name>
        <dbReference type="ChEBI" id="CHEBI:30616"/>
    </ligand>
</feature>
<dbReference type="PROSITE" id="PS00298">
    <property type="entry name" value="HSP90"/>
    <property type="match status" value="1"/>
</dbReference>
<comment type="subunit">
    <text evidence="8">Homodimer.</text>
</comment>
<keyword evidence="4 8" id="KW-0547">Nucleotide-binding</keyword>
<gene>
    <name evidence="8" type="primary">htpG</name>
    <name evidence="11" type="ORF">CALK_0456</name>
</gene>
<dbReference type="Pfam" id="PF13589">
    <property type="entry name" value="HATPase_c_3"/>
    <property type="match status" value="1"/>
</dbReference>
<dbReference type="InterPro" id="IPR020575">
    <property type="entry name" value="Hsp90_N"/>
</dbReference>
<keyword evidence="7 8" id="KW-0143">Chaperone</keyword>
<feature type="region of interest" description="B" evidence="8">
    <location>
        <begin position="331"/>
        <end position="546"/>
    </location>
</feature>
<dbReference type="InterPro" id="IPR020568">
    <property type="entry name" value="Ribosomal_Su5_D2-typ_SF"/>
</dbReference>
<evidence type="ECO:0000256" key="1">
    <source>
        <dbReference type="ARBA" id="ARBA00004496"/>
    </source>
</evidence>
<keyword evidence="12" id="KW-1185">Reference proteome</keyword>
<dbReference type="InterPro" id="IPR037196">
    <property type="entry name" value="HSP90_C"/>
</dbReference>
<comment type="caution">
    <text evidence="11">The sequence shown here is derived from an EMBL/GenBank/DDBJ whole genome shotgun (WGS) entry which is preliminary data.</text>
</comment>
<evidence type="ECO:0000256" key="7">
    <source>
        <dbReference type="ARBA" id="ARBA00023186"/>
    </source>
</evidence>
<dbReference type="InterPro" id="IPR036890">
    <property type="entry name" value="HATPase_C_sf"/>
</dbReference>
<dbReference type="OrthoDB" id="9802640at2"/>
<dbReference type="RefSeq" id="WP_022635993.1">
    <property type="nucleotide sequence ID" value="NZ_ASJR01000003.1"/>
</dbReference>
<evidence type="ECO:0000256" key="3">
    <source>
        <dbReference type="ARBA" id="ARBA00022490"/>
    </source>
</evidence>
<dbReference type="Proteomes" id="UP000017148">
    <property type="component" value="Unassembled WGS sequence"/>
</dbReference>
<keyword evidence="5 8" id="KW-0067">ATP-binding</keyword>
<evidence type="ECO:0000256" key="9">
    <source>
        <dbReference type="PIRSR" id="PIRSR002583-1"/>
    </source>
</evidence>
<dbReference type="GO" id="GO:0005524">
    <property type="term" value="F:ATP binding"/>
    <property type="evidence" value="ECO:0007669"/>
    <property type="project" value="UniProtKB-UniRule"/>
</dbReference>
<dbReference type="SUPFAM" id="SSF54211">
    <property type="entry name" value="Ribosomal protein S5 domain 2-like"/>
    <property type="match status" value="1"/>
</dbReference>
<protein>
    <recommendedName>
        <fullName evidence="8">Chaperone protein HtpG</fullName>
    </recommendedName>
    <alternativeName>
        <fullName evidence="8">Heat shock protein HtpG</fullName>
    </alternativeName>
    <alternativeName>
        <fullName evidence="8">High temperature protein G</fullName>
    </alternativeName>
</protein>
<dbReference type="Gene3D" id="1.20.120.790">
    <property type="entry name" value="Heat shock protein 90, C-terminal domain"/>
    <property type="match status" value="1"/>
</dbReference>
<dbReference type="NCBIfam" id="NF003555">
    <property type="entry name" value="PRK05218.1"/>
    <property type="match status" value="1"/>
</dbReference>
<feature type="binding site" evidence="9">
    <location>
        <position position="78"/>
    </location>
    <ligand>
        <name>ATP</name>
        <dbReference type="ChEBI" id="CHEBI:30616"/>
    </ligand>
</feature>
<evidence type="ECO:0000313" key="11">
    <source>
        <dbReference type="EMBL" id="ERP38965.1"/>
    </source>
</evidence>
<organism evidence="11 12">
    <name type="scientific">Chitinivibrio alkaliphilus ACht1</name>
    <dbReference type="NCBI Taxonomy" id="1313304"/>
    <lineage>
        <taxon>Bacteria</taxon>
        <taxon>Pseudomonadati</taxon>
        <taxon>Fibrobacterota</taxon>
        <taxon>Chitinivibrionia</taxon>
        <taxon>Chitinivibrionales</taxon>
        <taxon>Chitinivibrionaceae</taxon>
        <taxon>Chitinivibrio</taxon>
    </lineage>
</organism>
<evidence type="ECO:0000256" key="6">
    <source>
        <dbReference type="ARBA" id="ARBA00023016"/>
    </source>
</evidence>
<evidence type="ECO:0000313" key="12">
    <source>
        <dbReference type="Proteomes" id="UP000017148"/>
    </source>
</evidence>
<dbReference type="PANTHER" id="PTHR11528">
    <property type="entry name" value="HEAT SHOCK PROTEIN 90 FAMILY MEMBER"/>
    <property type="match status" value="1"/>
</dbReference>
<dbReference type="InterPro" id="IPR003594">
    <property type="entry name" value="HATPase_dom"/>
</dbReference>
<dbReference type="AlphaFoldDB" id="U7D7N6"/>
<name>U7D7N6_9BACT</name>
<feature type="binding site" evidence="9">
    <location>
        <position position="170"/>
    </location>
    <ligand>
        <name>ATP</name>
        <dbReference type="ChEBI" id="CHEBI:30616"/>
    </ligand>
</feature>
<dbReference type="Pfam" id="PF00183">
    <property type="entry name" value="HSP90"/>
    <property type="match status" value="1"/>
</dbReference>
<feature type="region of interest" description="C" evidence="8">
    <location>
        <begin position="547"/>
        <end position="626"/>
    </location>
</feature>
<keyword evidence="3 8" id="KW-0963">Cytoplasm</keyword>
<evidence type="ECO:0000256" key="5">
    <source>
        <dbReference type="ARBA" id="ARBA00022840"/>
    </source>
</evidence>
<sequence length="626" mass="71133">MAEKMEFKSEAKQLLNLVIHSLYSNKEIFLRELISNASDALDKLRFLSLTEEGVSVDPESLRIEVRSDKENKRITISDNGIGMDRDDLIQNIGTIASSGSKAFLEKLSGDQKNDSNLIGQFGVGFYSAFMVAGKVEVVSKKVGNDTAYRWSSEGDTTFEIEEAGRLESGTDIIVHLTDEYADYAENWKLRSIISKHSNFVAFPVMLESTDEEKKGELEQINETKPLWLKDSKEVEEADYEDFFSSACGGFGKPMKTIHTSAEGVMSYKSLLFIPQSLSPFEMNNIERKHGVKLYVKRVFIDDNVKDIIPEYFRFVKGVVDTDDLPLNVSREMIQENPVVRKIGKALTNKLFSEIKKMAKKKPEEFSKFWNEFGQIIKEGLHTDYENREKLLEIVRFNSTAGDSAEYRTSFDEYVERMKEGQKHIYYLCGEDYESLSNSPHLELFKQKEIEVMLLTDPIDQFVFPGLGTVKEKELKSVTAGDLDLGDLDKDEKEKEEQEEKRLKKFLGRVKNILDDSVSDVKVTTRLTDSPSCLVAGEGTMNPQMEQMMRAMGQEVPESKRVLELNGTHPIVNSLNELYKNDPQGESLQEWVTLLYEQALIAEGGKVPDQGAYLRRVNGLLQDALKK</sequence>
<dbReference type="SUPFAM" id="SSF55874">
    <property type="entry name" value="ATPase domain of HSP90 chaperone/DNA topoisomerase II/histidine kinase"/>
    <property type="match status" value="1"/>
</dbReference>
<comment type="subcellular location">
    <subcellularLocation>
        <location evidence="1 8">Cytoplasm</location>
    </subcellularLocation>
</comment>
<reference evidence="11 12" key="1">
    <citation type="journal article" date="2013" name="Environ. Microbiol.">
        <title>Genome analysis of Chitinivibrio alkaliphilus gen. nov., sp. nov., a novel extremely haloalkaliphilic anaerobic chitinolytic bacterium from the candidate phylum Termite Group 3.</title>
        <authorList>
            <person name="Sorokin D.Y."/>
            <person name="Gumerov V.M."/>
            <person name="Rakitin A.L."/>
            <person name="Beletsky A.V."/>
            <person name="Damste J.S."/>
            <person name="Muyzer G."/>
            <person name="Mardanov A.V."/>
            <person name="Ravin N.V."/>
        </authorList>
    </citation>
    <scope>NUCLEOTIDE SEQUENCE [LARGE SCALE GENOMIC DNA]</scope>
    <source>
        <strain evidence="11 12">ACht1</strain>
    </source>
</reference>
<dbReference type="HAMAP" id="MF_00505">
    <property type="entry name" value="HSP90"/>
    <property type="match status" value="1"/>
</dbReference>
<dbReference type="InterPro" id="IPR001404">
    <property type="entry name" value="Hsp90_fam"/>
</dbReference>